<gene>
    <name evidence="2" type="ORF">CMV_021021</name>
</gene>
<dbReference type="InterPro" id="IPR002156">
    <property type="entry name" value="RNaseH_domain"/>
</dbReference>
<dbReference type="GO" id="GO:0004523">
    <property type="term" value="F:RNA-DNA hybrid ribonuclease activity"/>
    <property type="evidence" value="ECO:0007669"/>
    <property type="project" value="InterPro"/>
</dbReference>
<name>A0A8J4VL15_9ROSI</name>
<accession>A0A8J4VL15</accession>
<organism evidence="2 3">
    <name type="scientific">Castanea mollissima</name>
    <name type="common">Chinese chestnut</name>
    <dbReference type="NCBI Taxonomy" id="60419"/>
    <lineage>
        <taxon>Eukaryota</taxon>
        <taxon>Viridiplantae</taxon>
        <taxon>Streptophyta</taxon>
        <taxon>Embryophyta</taxon>
        <taxon>Tracheophyta</taxon>
        <taxon>Spermatophyta</taxon>
        <taxon>Magnoliopsida</taxon>
        <taxon>eudicotyledons</taxon>
        <taxon>Gunneridae</taxon>
        <taxon>Pentapetalae</taxon>
        <taxon>rosids</taxon>
        <taxon>fabids</taxon>
        <taxon>Fagales</taxon>
        <taxon>Fagaceae</taxon>
        <taxon>Castanea</taxon>
    </lineage>
</organism>
<comment type="caution">
    <text evidence="2">The sequence shown here is derived from an EMBL/GenBank/DDBJ whole genome shotgun (WGS) entry which is preliminary data.</text>
</comment>
<dbReference type="InterPro" id="IPR036397">
    <property type="entry name" value="RNaseH_sf"/>
</dbReference>
<dbReference type="InterPro" id="IPR053151">
    <property type="entry name" value="RNase_H-like"/>
</dbReference>
<dbReference type="Pfam" id="PF13456">
    <property type="entry name" value="RVT_3"/>
    <property type="match status" value="1"/>
</dbReference>
<sequence>MGSNGWAGCGGVVRDDQGRWIAGFSKHIGSGRSFVAEMWGFRDGLVLCSNLNFQCLIVEVDAKITLLNNDYVNIVVSPLLDDCKQLLSRFQQVQVRHCYQQANHCADVMARMGSNQPLDYVLFHNLPVDVLEAFELGSTGAFWDSGAGAGAGAGLGNF</sequence>
<dbReference type="PANTHER" id="PTHR47723">
    <property type="entry name" value="OS05G0353850 PROTEIN"/>
    <property type="match status" value="1"/>
</dbReference>
<keyword evidence="3" id="KW-1185">Reference proteome</keyword>
<evidence type="ECO:0000259" key="1">
    <source>
        <dbReference type="Pfam" id="PF13456"/>
    </source>
</evidence>
<evidence type="ECO:0000313" key="2">
    <source>
        <dbReference type="EMBL" id="KAF3953549.1"/>
    </source>
</evidence>
<protein>
    <recommendedName>
        <fullName evidence="1">RNase H type-1 domain-containing protein</fullName>
    </recommendedName>
</protein>
<dbReference type="SUPFAM" id="SSF53098">
    <property type="entry name" value="Ribonuclease H-like"/>
    <property type="match status" value="1"/>
</dbReference>
<dbReference type="Proteomes" id="UP000737018">
    <property type="component" value="Unassembled WGS sequence"/>
</dbReference>
<dbReference type="AlphaFoldDB" id="A0A8J4VL15"/>
<dbReference type="InterPro" id="IPR044730">
    <property type="entry name" value="RNase_H-like_dom_plant"/>
</dbReference>
<proteinExistence type="predicted"/>
<dbReference type="CDD" id="cd06222">
    <property type="entry name" value="RNase_H_like"/>
    <property type="match status" value="1"/>
</dbReference>
<dbReference type="Gene3D" id="3.30.420.10">
    <property type="entry name" value="Ribonuclease H-like superfamily/Ribonuclease H"/>
    <property type="match status" value="1"/>
</dbReference>
<reference evidence="2" key="1">
    <citation type="submission" date="2020-03" db="EMBL/GenBank/DDBJ databases">
        <title>Castanea mollissima Vanexum genome sequencing.</title>
        <authorList>
            <person name="Staton M."/>
        </authorList>
    </citation>
    <scope>NUCLEOTIDE SEQUENCE</scope>
    <source>
        <tissue evidence="2">Leaf</tissue>
    </source>
</reference>
<dbReference type="InterPro" id="IPR012337">
    <property type="entry name" value="RNaseH-like_sf"/>
</dbReference>
<dbReference type="GO" id="GO:0003676">
    <property type="term" value="F:nucleic acid binding"/>
    <property type="evidence" value="ECO:0007669"/>
    <property type="project" value="InterPro"/>
</dbReference>
<dbReference type="PANTHER" id="PTHR47723:SF19">
    <property type="entry name" value="POLYNUCLEOTIDYL TRANSFERASE, RIBONUCLEASE H-LIKE SUPERFAMILY PROTEIN"/>
    <property type="match status" value="1"/>
</dbReference>
<feature type="domain" description="RNase H type-1" evidence="1">
    <location>
        <begin position="4"/>
        <end position="112"/>
    </location>
</feature>
<evidence type="ECO:0000313" key="3">
    <source>
        <dbReference type="Proteomes" id="UP000737018"/>
    </source>
</evidence>
<dbReference type="OrthoDB" id="1728616at2759"/>
<dbReference type="EMBL" id="JRKL02004026">
    <property type="protein sequence ID" value="KAF3953549.1"/>
    <property type="molecule type" value="Genomic_DNA"/>
</dbReference>